<reference evidence="3 4" key="1">
    <citation type="submission" date="2016-12" db="EMBL/GenBank/DDBJ databases">
        <authorList>
            <person name="Song W.-J."/>
            <person name="Kurnit D.M."/>
        </authorList>
    </citation>
    <scope>NUCLEOTIDE SEQUENCE [LARGE SCALE GENOMIC DNA]</scope>
    <source>
        <strain evidence="3 4">DSM 19599</strain>
    </source>
</reference>
<accession>A0A1M7ZQ33</accession>
<dbReference type="EMBL" id="FRXO01000009">
    <property type="protein sequence ID" value="SHO67014.1"/>
    <property type="molecule type" value="Genomic_DNA"/>
</dbReference>
<name>A0A1M7ZQ33_9HYPH</name>
<dbReference type="STRING" id="1123029.SAMN02745172_03676"/>
<feature type="signal peptide" evidence="1">
    <location>
        <begin position="1"/>
        <end position="26"/>
    </location>
</feature>
<dbReference type="AlphaFoldDB" id="A0A1M7ZQ33"/>
<evidence type="ECO:0000259" key="2">
    <source>
        <dbReference type="Pfam" id="PF13827"/>
    </source>
</evidence>
<proteinExistence type="predicted"/>
<dbReference type="Pfam" id="PF13827">
    <property type="entry name" value="DUF4189"/>
    <property type="match status" value="1"/>
</dbReference>
<evidence type="ECO:0000256" key="1">
    <source>
        <dbReference type="SAM" id="SignalP"/>
    </source>
</evidence>
<evidence type="ECO:0000313" key="3">
    <source>
        <dbReference type="EMBL" id="SHO67014.1"/>
    </source>
</evidence>
<sequence>MSIIARFHLASTAVVAAFLLSFPAVAQNNECSMMCNGIYNDCYRSCAGSNDGLSPPGGSVAPGGGPSRSSGGYGAIAISESDDNGALRWGQSYGYESRADAEAVAMRFCMEGGLPGCQVRLWFSNACAALVTTDDGDWWTYWRPSLAAARSAALAKCEQDDKGVCILKEAFCSP</sequence>
<dbReference type="InterPro" id="IPR025240">
    <property type="entry name" value="DUF4189"/>
</dbReference>
<evidence type="ECO:0000313" key="4">
    <source>
        <dbReference type="Proteomes" id="UP000186406"/>
    </source>
</evidence>
<dbReference type="RefSeq" id="WP_175563744.1">
    <property type="nucleotide sequence ID" value="NZ_FRXO01000009.1"/>
</dbReference>
<dbReference type="Proteomes" id="UP000186406">
    <property type="component" value="Unassembled WGS sequence"/>
</dbReference>
<feature type="domain" description="DUF4189" evidence="2">
    <location>
        <begin position="73"/>
        <end position="172"/>
    </location>
</feature>
<feature type="chain" id="PRO_5009930013" description="DUF4189 domain-containing protein" evidence="1">
    <location>
        <begin position="27"/>
        <end position="174"/>
    </location>
</feature>
<keyword evidence="4" id="KW-1185">Reference proteome</keyword>
<keyword evidence="1" id="KW-0732">Signal</keyword>
<protein>
    <recommendedName>
        <fullName evidence="2">DUF4189 domain-containing protein</fullName>
    </recommendedName>
</protein>
<gene>
    <name evidence="3" type="ORF">SAMN02745172_03676</name>
</gene>
<organism evidence="3 4">
    <name type="scientific">Pseudoxanthobacter soli DSM 19599</name>
    <dbReference type="NCBI Taxonomy" id="1123029"/>
    <lineage>
        <taxon>Bacteria</taxon>
        <taxon>Pseudomonadati</taxon>
        <taxon>Pseudomonadota</taxon>
        <taxon>Alphaproteobacteria</taxon>
        <taxon>Hyphomicrobiales</taxon>
        <taxon>Segnochrobactraceae</taxon>
        <taxon>Pseudoxanthobacter</taxon>
    </lineage>
</organism>